<dbReference type="Proteomes" id="UP001165962">
    <property type="component" value="Unassembled WGS sequence"/>
</dbReference>
<evidence type="ECO:0000313" key="8">
    <source>
        <dbReference type="EMBL" id="NHN28408.1"/>
    </source>
</evidence>
<dbReference type="Pfam" id="PF05239">
    <property type="entry name" value="PRC"/>
    <property type="match status" value="1"/>
</dbReference>
<comment type="function">
    <text evidence="5">An accessory protein needed during the final step in the assembly of 30S ribosomal subunit, possibly for assembly of the head region. Essential for efficient processing of 16S rRNA. May be needed both before and after RbfA during the maturation of 16S rRNA. It has affinity for free ribosomal 30S subunits but not for 70S ribosomes.</text>
</comment>
<feature type="domain" description="PRC-barrel" evidence="7">
    <location>
        <begin position="98"/>
        <end position="171"/>
    </location>
</feature>
<evidence type="ECO:0000256" key="4">
    <source>
        <dbReference type="ARBA" id="ARBA00023186"/>
    </source>
</evidence>
<comment type="subcellular location">
    <subcellularLocation>
        <location evidence="5">Cytoplasm</location>
    </subcellularLocation>
</comment>
<dbReference type="InterPro" id="IPR011033">
    <property type="entry name" value="PRC_barrel-like_sf"/>
</dbReference>
<evidence type="ECO:0000259" key="7">
    <source>
        <dbReference type="Pfam" id="PF05239"/>
    </source>
</evidence>
<comment type="caution">
    <text evidence="8">The sequence shown here is derived from an EMBL/GenBank/DDBJ whole genome shotgun (WGS) entry which is preliminary data.</text>
</comment>
<evidence type="ECO:0000256" key="1">
    <source>
        <dbReference type="ARBA" id="ARBA00022490"/>
    </source>
</evidence>
<comment type="domain">
    <text evidence="5">The PRC barrel domain binds ribosomal protein uS19.</text>
</comment>
<dbReference type="PANTHER" id="PTHR33692">
    <property type="entry name" value="RIBOSOME MATURATION FACTOR RIMM"/>
    <property type="match status" value="1"/>
</dbReference>
<comment type="subunit">
    <text evidence="5">Binds ribosomal protein uS19.</text>
</comment>
<evidence type="ECO:0000256" key="2">
    <source>
        <dbReference type="ARBA" id="ARBA00022517"/>
    </source>
</evidence>
<gene>
    <name evidence="5 8" type="primary">rimM</name>
    <name evidence="8" type="ORF">G9U52_01025</name>
</gene>
<sequence>MNDKLYTVGKIVNTHGLLGELRIFPETDFAEERFAKGSQLVFVDPKQNTKFPVTIEVAREHKKMFIVKFKGFHHINDVEKYKGWLLKVEEQYMLELPDDEFYYHEIIGCQVVSDEGEEIGTISEILSPGANDVWVVDRPTGKQVLLPYIDDVILEVDVDKKLVKVHLMEGLLD</sequence>
<evidence type="ECO:0000256" key="5">
    <source>
        <dbReference type="HAMAP-Rule" id="MF_00014"/>
    </source>
</evidence>
<dbReference type="InterPro" id="IPR002676">
    <property type="entry name" value="RimM_N"/>
</dbReference>
<reference evidence="8" key="1">
    <citation type="submission" date="2020-03" db="EMBL/GenBank/DDBJ databases">
        <title>Draft sequencing of Paenibacilllus sp. S3N08.</title>
        <authorList>
            <person name="Kim D.-U."/>
        </authorList>
    </citation>
    <scope>NUCLEOTIDE SEQUENCE</scope>
    <source>
        <strain evidence="8">S3N08</strain>
    </source>
</reference>
<dbReference type="InterPro" id="IPR027275">
    <property type="entry name" value="PRC-brl_dom"/>
</dbReference>
<name>A0ABX0J0V4_9BACL</name>
<dbReference type="SUPFAM" id="SSF50346">
    <property type="entry name" value="PRC-barrel domain"/>
    <property type="match status" value="1"/>
</dbReference>
<organism evidence="8 9">
    <name type="scientific">Paenibacillus agricola</name>
    <dbReference type="NCBI Taxonomy" id="2716264"/>
    <lineage>
        <taxon>Bacteria</taxon>
        <taxon>Bacillati</taxon>
        <taxon>Bacillota</taxon>
        <taxon>Bacilli</taxon>
        <taxon>Bacillales</taxon>
        <taxon>Paenibacillaceae</taxon>
        <taxon>Paenibacillus</taxon>
    </lineage>
</organism>
<dbReference type="HAMAP" id="MF_00014">
    <property type="entry name" value="Ribosome_mat_RimM"/>
    <property type="match status" value="1"/>
</dbReference>
<dbReference type="SUPFAM" id="SSF50447">
    <property type="entry name" value="Translation proteins"/>
    <property type="match status" value="1"/>
</dbReference>
<dbReference type="InterPro" id="IPR036976">
    <property type="entry name" value="RimM_N_sf"/>
</dbReference>
<dbReference type="Gene3D" id="2.40.30.60">
    <property type="entry name" value="RimM"/>
    <property type="match status" value="1"/>
</dbReference>
<dbReference type="Gene3D" id="2.30.30.240">
    <property type="entry name" value="PRC-barrel domain"/>
    <property type="match status" value="1"/>
</dbReference>
<dbReference type="InterPro" id="IPR011961">
    <property type="entry name" value="RimM"/>
</dbReference>
<dbReference type="InterPro" id="IPR009000">
    <property type="entry name" value="Transl_B-barrel_sf"/>
</dbReference>
<dbReference type="NCBIfam" id="TIGR02273">
    <property type="entry name" value="16S_RimM"/>
    <property type="match status" value="1"/>
</dbReference>
<keyword evidence="1 5" id="KW-0963">Cytoplasm</keyword>
<comment type="similarity">
    <text evidence="5">Belongs to the RimM family.</text>
</comment>
<keyword evidence="2 5" id="KW-0690">Ribosome biogenesis</keyword>
<feature type="domain" description="RimM N-terminal" evidence="6">
    <location>
        <begin position="7"/>
        <end position="90"/>
    </location>
</feature>
<dbReference type="PANTHER" id="PTHR33692:SF1">
    <property type="entry name" value="RIBOSOME MATURATION FACTOR RIMM"/>
    <property type="match status" value="1"/>
</dbReference>
<dbReference type="RefSeq" id="WP_166144867.1">
    <property type="nucleotide sequence ID" value="NZ_JAAOIW010000001.1"/>
</dbReference>
<keyword evidence="9" id="KW-1185">Reference proteome</keyword>
<evidence type="ECO:0000259" key="6">
    <source>
        <dbReference type="Pfam" id="PF01782"/>
    </source>
</evidence>
<accession>A0ABX0J0V4</accession>
<evidence type="ECO:0000256" key="3">
    <source>
        <dbReference type="ARBA" id="ARBA00022552"/>
    </source>
</evidence>
<keyword evidence="3 5" id="KW-0698">rRNA processing</keyword>
<protein>
    <recommendedName>
        <fullName evidence="5">Ribosome maturation factor RimM</fullName>
    </recommendedName>
</protein>
<keyword evidence="4 5" id="KW-0143">Chaperone</keyword>
<evidence type="ECO:0000313" key="9">
    <source>
        <dbReference type="Proteomes" id="UP001165962"/>
    </source>
</evidence>
<dbReference type="EMBL" id="JAAOIW010000001">
    <property type="protein sequence ID" value="NHN28408.1"/>
    <property type="molecule type" value="Genomic_DNA"/>
</dbReference>
<proteinExistence type="inferred from homology"/>
<dbReference type="Pfam" id="PF01782">
    <property type="entry name" value="RimM"/>
    <property type="match status" value="1"/>
</dbReference>